<dbReference type="EMBL" id="LNXY01000009">
    <property type="protein sequence ID" value="KTC89205.1"/>
    <property type="molecule type" value="Genomic_DNA"/>
</dbReference>
<comment type="caution">
    <text evidence="2">The sequence shown here is derived from an EMBL/GenBank/DDBJ whole genome shotgun (WGS) entry which is preliminary data.</text>
</comment>
<dbReference type="InterPro" id="IPR012337">
    <property type="entry name" value="RNaseH-like_sf"/>
</dbReference>
<dbReference type="RefSeq" id="WP_058495102.1">
    <property type="nucleotide sequence ID" value="NZ_CAAAIU010000009.1"/>
</dbReference>
<dbReference type="Pfam" id="PF13276">
    <property type="entry name" value="HTH_21"/>
    <property type="match status" value="1"/>
</dbReference>
<dbReference type="GO" id="GO:0015074">
    <property type="term" value="P:DNA integration"/>
    <property type="evidence" value="ECO:0007669"/>
    <property type="project" value="InterPro"/>
</dbReference>
<dbReference type="Proteomes" id="UP000054736">
    <property type="component" value="Unassembled WGS sequence"/>
</dbReference>
<keyword evidence="3" id="KW-1185">Reference proteome</keyword>
<name>A0A0W0T1U1_9GAMM</name>
<dbReference type="SUPFAM" id="SSF53098">
    <property type="entry name" value="Ribonuclease H-like"/>
    <property type="match status" value="1"/>
</dbReference>
<dbReference type="GO" id="GO:0003676">
    <property type="term" value="F:nucleic acid binding"/>
    <property type="evidence" value="ECO:0007669"/>
    <property type="project" value="InterPro"/>
</dbReference>
<sequence length="280" mass="32092">MIEQQSAFHRVNLLCQVLGVSPSAYYSWLKKIPSKRCQDDRLLMSSIKTHFMESRQTYGVPRLQQLLRQLGSRHGKERIKRLMKQQGLKPKAARRFKVTTDSQHKRPVAANLLGRQFNPSAANKAWASDITYIRTGEGWLYLATVIDLFNRKIVGWSMGTRLVTQLIEDALTMALRHNNPPSGVIHHSDRGSQYCSDAYQKLLKQYGFICSMSGAGNCYDNAVMESFYHTLKIEAVYGEPFKTRVEAQLSLFDYIEVFYNRKRIHSTLGYQTPTEFGLVA</sequence>
<evidence type="ECO:0000313" key="3">
    <source>
        <dbReference type="Proteomes" id="UP000054736"/>
    </source>
</evidence>
<dbReference type="InterPro" id="IPR048020">
    <property type="entry name" value="Transpos_IS3"/>
</dbReference>
<proteinExistence type="predicted"/>
<reference evidence="2 3" key="1">
    <citation type="submission" date="2015-11" db="EMBL/GenBank/DDBJ databases">
        <title>Genomic analysis of 38 Legionella species identifies large and diverse effector repertoires.</title>
        <authorList>
            <person name="Burstein D."/>
            <person name="Amaro F."/>
            <person name="Zusman T."/>
            <person name="Lifshitz Z."/>
            <person name="Cohen O."/>
            <person name="Gilbert J.A."/>
            <person name="Pupko T."/>
            <person name="Shuman H.A."/>
            <person name="Segal G."/>
        </authorList>
    </citation>
    <scope>NUCLEOTIDE SEQUENCE [LARGE SCALE GENOMIC DNA]</scope>
    <source>
        <strain evidence="2 3">ATCC 700990</strain>
    </source>
</reference>
<dbReference type="NCBIfam" id="NF033516">
    <property type="entry name" value="transpos_IS3"/>
    <property type="match status" value="1"/>
</dbReference>
<dbReference type="PANTHER" id="PTHR46889:SF4">
    <property type="entry name" value="TRANSPOSASE INSO FOR INSERTION SEQUENCE ELEMENT IS911B-RELATED"/>
    <property type="match status" value="1"/>
</dbReference>
<feature type="domain" description="Integrase catalytic" evidence="1">
    <location>
        <begin position="115"/>
        <end position="280"/>
    </location>
</feature>
<protein>
    <submittedName>
        <fullName evidence="2">IS3 element protein InsF</fullName>
    </submittedName>
</protein>
<dbReference type="Gene3D" id="3.30.420.10">
    <property type="entry name" value="Ribonuclease H-like superfamily/Ribonuclease H"/>
    <property type="match status" value="1"/>
</dbReference>
<dbReference type="PROSITE" id="PS50994">
    <property type="entry name" value="INTEGRASE"/>
    <property type="match status" value="1"/>
</dbReference>
<dbReference type="Pfam" id="PF13333">
    <property type="entry name" value="rve_2"/>
    <property type="match status" value="1"/>
</dbReference>
<dbReference type="PANTHER" id="PTHR46889">
    <property type="entry name" value="TRANSPOSASE INSF FOR INSERTION SEQUENCE IS3B-RELATED"/>
    <property type="match status" value="1"/>
</dbReference>
<organism evidence="2 3">
    <name type="scientific">Legionella drozanskii LLAP-1</name>
    <dbReference type="NCBI Taxonomy" id="1212489"/>
    <lineage>
        <taxon>Bacteria</taxon>
        <taxon>Pseudomonadati</taxon>
        <taxon>Pseudomonadota</taxon>
        <taxon>Gammaproteobacteria</taxon>
        <taxon>Legionellales</taxon>
        <taxon>Legionellaceae</taxon>
        <taxon>Legionella</taxon>
    </lineage>
</organism>
<dbReference type="InterPro" id="IPR025948">
    <property type="entry name" value="HTH-like_dom"/>
</dbReference>
<dbReference type="PATRIC" id="fig|1212489.4.peg.782"/>
<evidence type="ECO:0000313" key="2">
    <source>
        <dbReference type="EMBL" id="KTC89205.1"/>
    </source>
</evidence>
<dbReference type="Pfam" id="PF00665">
    <property type="entry name" value="rve"/>
    <property type="match status" value="1"/>
</dbReference>
<dbReference type="InterPro" id="IPR001584">
    <property type="entry name" value="Integrase_cat-core"/>
</dbReference>
<dbReference type="InterPro" id="IPR050900">
    <property type="entry name" value="Transposase_IS3/IS150/IS904"/>
</dbReference>
<dbReference type="AlphaFoldDB" id="A0A0W0T1U1"/>
<dbReference type="InterPro" id="IPR036397">
    <property type="entry name" value="RNaseH_sf"/>
</dbReference>
<accession>A0A0W0T1U1</accession>
<gene>
    <name evidence="2" type="primary">insF_1</name>
    <name evidence="2" type="ORF">Ldro_0753</name>
</gene>
<dbReference type="STRING" id="1212489.Ldro_0753"/>
<evidence type="ECO:0000259" key="1">
    <source>
        <dbReference type="PROSITE" id="PS50994"/>
    </source>
</evidence>